<dbReference type="AlphaFoldDB" id="A0A6G1FV10"/>
<accession>A0A6G1FV10</accession>
<dbReference type="Proteomes" id="UP000504638">
    <property type="component" value="Unplaced"/>
</dbReference>
<gene>
    <name evidence="2 4" type="ORF">P152DRAFT_403231</name>
</gene>
<reference evidence="4" key="3">
    <citation type="submission" date="2025-04" db="UniProtKB">
        <authorList>
            <consortium name="RefSeq"/>
        </authorList>
    </citation>
    <scope>IDENTIFICATION</scope>
    <source>
        <strain evidence="4">CBS 781.70</strain>
    </source>
</reference>
<keyword evidence="1" id="KW-0812">Transmembrane</keyword>
<sequence length="558" mass="61332">MAHVQESIATTENEHRIHWRVPTLMSAYLLAGIGLVLGHHFFYTSLNSKVVSSSISQTWNLRIGTGLAFLVKVVLTGAVGTACVQNVWSLLRQKAVKVTTIDSWFGVLSNSWKLLDLVAWTQGPLVLCLALLCWLIPFSAIITPATLTVEPAPDMASTSQLVKIPLINWTYPMFETQGAGFYYRTTADMQRIATTVAYSGAMLSIPAPAPNASYALQFYGPTLKCIPANSSVTDAFNKTWAFRTQPYISMVPSSANFTTDLEKFHNSSLSSSSSTLRYLDLYSGDMARLYIATKNETINGTWNPPAINDCGLYNASYDALFEFNNGQQSIKIRNLTDLRPFQYWNYQNENSIYSPWNENYMSIFEAFGRIVVGSLSWSVSLEINMNTEALNTALINSFEMRSILATVKATGSGDTTFLNSEIANLGGGRNFTMAEAAEELFQNLTLSLYGTSTYRDFENATAPTNLTIFSPQNIYVYQPRNLALAYGLAVGFSILGVLAGFVAVVANGASYAFDFSSILRVTRNPELTNAVQADVTNGAEPLPSHLAKTKMRVLPISV</sequence>
<name>A0A6G1FV10_9PEZI</name>
<reference evidence="4" key="2">
    <citation type="submission" date="2020-04" db="EMBL/GenBank/DDBJ databases">
        <authorList>
            <consortium name="NCBI Genome Project"/>
        </authorList>
    </citation>
    <scope>NUCLEOTIDE SEQUENCE</scope>
    <source>
        <strain evidence="4">CBS 781.70</strain>
    </source>
</reference>
<dbReference type="PANTHER" id="PTHR35041:SF6">
    <property type="entry name" value="FORMYLMETHIONINE DEFORMYLASE-LIKE PROTEIN-RELATED"/>
    <property type="match status" value="1"/>
</dbReference>
<feature type="transmembrane region" description="Helical" evidence="1">
    <location>
        <begin position="483"/>
        <end position="513"/>
    </location>
</feature>
<proteinExistence type="predicted"/>
<evidence type="ECO:0000313" key="2">
    <source>
        <dbReference type="EMBL" id="KAF1809491.1"/>
    </source>
</evidence>
<reference evidence="2 4" key="1">
    <citation type="submission" date="2020-01" db="EMBL/GenBank/DDBJ databases">
        <authorList>
            <consortium name="DOE Joint Genome Institute"/>
            <person name="Haridas S."/>
            <person name="Albert R."/>
            <person name="Binder M."/>
            <person name="Bloem J."/>
            <person name="Labutti K."/>
            <person name="Salamov A."/>
            <person name="Andreopoulos B."/>
            <person name="Baker S.E."/>
            <person name="Barry K."/>
            <person name="Bills G."/>
            <person name="Bluhm B.H."/>
            <person name="Cannon C."/>
            <person name="Castanera R."/>
            <person name="Culley D.E."/>
            <person name="Daum C."/>
            <person name="Ezra D."/>
            <person name="Gonzalez J.B."/>
            <person name="Henrissat B."/>
            <person name="Kuo A."/>
            <person name="Liang C."/>
            <person name="Lipzen A."/>
            <person name="Lutzoni F."/>
            <person name="Magnuson J."/>
            <person name="Mondo S."/>
            <person name="Nolan M."/>
            <person name="Ohm R."/>
            <person name="Pangilinan J."/>
            <person name="Park H.-J."/>
            <person name="Ramirez L."/>
            <person name="Alfaro M."/>
            <person name="Sun H."/>
            <person name="Tritt A."/>
            <person name="Yoshinaga Y."/>
            <person name="Zwiers L.-H."/>
            <person name="Turgeon B.G."/>
            <person name="Goodwin S.B."/>
            <person name="Spatafora J.W."/>
            <person name="Crous P.W."/>
            <person name="Grigoriev I.V."/>
        </authorList>
    </citation>
    <scope>NUCLEOTIDE SEQUENCE</scope>
    <source>
        <strain evidence="2 4">CBS 781.70</strain>
    </source>
</reference>
<dbReference type="OrthoDB" id="5322539at2759"/>
<feature type="transmembrane region" description="Helical" evidence="1">
    <location>
        <begin position="21"/>
        <end position="43"/>
    </location>
</feature>
<feature type="transmembrane region" description="Helical" evidence="1">
    <location>
        <begin position="117"/>
        <end position="137"/>
    </location>
</feature>
<feature type="transmembrane region" description="Helical" evidence="1">
    <location>
        <begin position="63"/>
        <end position="84"/>
    </location>
</feature>
<dbReference type="PANTHER" id="PTHR35041">
    <property type="entry name" value="MEDIATOR OF RNA POLYMERASE II TRANSCRIPTION SUBUNIT 1"/>
    <property type="match status" value="1"/>
</dbReference>
<evidence type="ECO:0000313" key="3">
    <source>
        <dbReference type="Proteomes" id="UP000504638"/>
    </source>
</evidence>
<keyword evidence="1" id="KW-1133">Transmembrane helix</keyword>
<dbReference type="GeneID" id="54417265"/>
<keyword evidence="1" id="KW-0472">Membrane</keyword>
<protein>
    <submittedName>
        <fullName evidence="2 4">Uncharacterized protein</fullName>
    </submittedName>
</protein>
<keyword evidence="3" id="KW-1185">Reference proteome</keyword>
<dbReference type="EMBL" id="ML975172">
    <property type="protein sequence ID" value="KAF1809491.1"/>
    <property type="molecule type" value="Genomic_DNA"/>
</dbReference>
<evidence type="ECO:0000313" key="4">
    <source>
        <dbReference type="RefSeq" id="XP_033531122.1"/>
    </source>
</evidence>
<organism evidence="2">
    <name type="scientific">Eremomyces bilateralis CBS 781.70</name>
    <dbReference type="NCBI Taxonomy" id="1392243"/>
    <lineage>
        <taxon>Eukaryota</taxon>
        <taxon>Fungi</taxon>
        <taxon>Dikarya</taxon>
        <taxon>Ascomycota</taxon>
        <taxon>Pezizomycotina</taxon>
        <taxon>Dothideomycetes</taxon>
        <taxon>Dothideomycetes incertae sedis</taxon>
        <taxon>Eremomycetales</taxon>
        <taxon>Eremomycetaceae</taxon>
        <taxon>Eremomyces</taxon>
    </lineage>
</organism>
<dbReference type="RefSeq" id="XP_033531122.1">
    <property type="nucleotide sequence ID" value="XM_033676695.1"/>
</dbReference>
<evidence type="ECO:0000256" key="1">
    <source>
        <dbReference type="SAM" id="Phobius"/>
    </source>
</evidence>